<feature type="transmembrane region" description="Helical" evidence="1">
    <location>
        <begin position="36"/>
        <end position="59"/>
    </location>
</feature>
<organism evidence="2 3">
    <name type="scientific">Krasilnikoviella flava</name>
    <dbReference type="NCBI Taxonomy" id="526729"/>
    <lineage>
        <taxon>Bacteria</taxon>
        <taxon>Bacillati</taxon>
        <taxon>Actinomycetota</taxon>
        <taxon>Actinomycetes</taxon>
        <taxon>Micrococcales</taxon>
        <taxon>Promicromonosporaceae</taxon>
        <taxon>Krasilnikoviella</taxon>
    </lineage>
</organism>
<gene>
    <name evidence="2" type="ORF">SAMN04324258_0639</name>
</gene>
<dbReference type="EMBL" id="FUZQ01000001">
    <property type="protein sequence ID" value="SKC39656.1"/>
    <property type="molecule type" value="Genomic_DNA"/>
</dbReference>
<evidence type="ECO:0000256" key="1">
    <source>
        <dbReference type="SAM" id="Phobius"/>
    </source>
</evidence>
<keyword evidence="3" id="KW-1185">Reference proteome</keyword>
<protein>
    <recommendedName>
        <fullName evidence="4">DUF3180 domain-containing protein</fullName>
    </recommendedName>
</protein>
<dbReference type="OrthoDB" id="3257239at2"/>
<proteinExistence type="predicted"/>
<evidence type="ECO:0000313" key="3">
    <source>
        <dbReference type="Proteomes" id="UP000189777"/>
    </source>
</evidence>
<reference evidence="2 3" key="1">
    <citation type="submission" date="2017-02" db="EMBL/GenBank/DDBJ databases">
        <authorList>
            <person name="Peterson S.W."/>
        </authorList>
    </citation>
    <scope>NUCLEOTIDE SEQUENCE [LARGE SCALE GENOMIC DNA]</scope>
    <source>
        <strain evidence="2 3">DSM 21481</strain>
    </source>
</reference>
<evidence type="ECO:0000313" key="2">
    <source>
        <dbReference type="EMBL" id="SKC39656.1"/>
    </source>
</evidence>
<dbReference type="Pfam" id="PF11377">
    <property type="entry name" value="DUF3180"/>
    <property type="match status" value="1"/>
</dbReference>
<dbReference type="InterPro" id="IPR021517">
    <property type="entry name" value="DUF3180"/>
</dbReference>
<keyword evidence="1" id="KW-0812">Transmembrane</keyword>
<dbReference type="STRING" id="526729.SAMN04324258_0639"/>
<keyword evidence="1" id="KW-1133">Transmembrane helix</keyword>
<name>A0A1T5IKG0_9MICO</name>
<sequence>MRRTSVRLLALVAAVVAVGGAGLLRLLESRGIYLPSVAWVEDVAILALAGVIFWMGWAVRAYQKGDRPGLDPLRAARTFVLAKAGALTGALLAGRYVASVLVVLGQLQIEARRDQAVAAGIAAACAVVLCVVGLVVERFCQLPPSDDADGGDTEEHADPLPS</sequence>
<dbReference type="Proteomes" id="UP000189777">
    <property type="component" value="Unassembled WGS sequence"/>
</dbReference>
<accession>A0A1T5IKG0</accession>
<keyword evidence="1" id="KW-0472">Membrane</keyword>
<dbReference type="AlphaFoldDB" id="A0A1T5IKG0"/>
<dbReference type="RefSeq" id="WP_079570818.1">
    <property type="nucleotide sequence ID" value="NZ_FUZQ01000001.1"/>
</dbReference>
<evidence type="ECO:0008006" key="4">
    <source>
        <dbReference type="Google" id="ProtNLM"/>
    </source>
</evidence>
<feature type="transmembrane region" description="Helical" evidence="1">
    <location>
        <begin position="80"/>
        <end position="104"/>
    </location>
</feature>
<feature type="transmembrane region" description="Helical" evidence="1">
    <location>
        <begin position="116"/>
        <end position="136"/>
    </location>
</feature>